<protein>
    <recommendedName>
        <fullName evidence="1">4Fe-4S ferredoxin-type domain-containing protein</fullName>
    </recommendedName>
</protein>
<name>X0VFW6_9ZZZZ</name>
<dbReference type="AlphaFoldDB" id="X0VFW6"/>
<feature type="domain" description="4Fe-4S ferredoxin-type" evidence="1">
    <location>
        <begin position="1"/>
        <end position="30"/>
    </location>
</feature>
<dbReference type="SUPFAM" id="SSF54862">
    <property type="entry name" value="4Fe-4S ferredoxins"/>
    <property type="match status" value="1"/>
</dbReference>
<dbReference type="PROSITE" id="PS00198">
    <property type="entry name" value="4FE4S_FER_1"/>
    <property type="match status" value="1"/>
</dbReference>
<gene>
    <name evidence="2" type="ORF">S01H1_20454</name>
</gene>
<proteinExistence type="predicted"/>
<accession>X0VFW6</accession>
<dbReference type="PROSITE" id="PS51379">
    <property type="entry name" value="4FE4S_FER_2"/>
    <property type="match status" value="2"/>
</dbReference>
<organism evidence="2">
    <name type="scientific">marine sediment metagenome</name>
    <dbReference type="NCBI Taxonomy" id="412755"/>
    <lineage>
        <taxon>unclassified sequences</taxon>
        <taxon>metagenomes</taxon>
        <taxon>ecological metagenomes</taxon>
    </lineage>
</organism>
<reference evidence="2" key="1">
    <citation type="journal article" date="2014" name="Front. Microbiol.">
        <title>High frequency of phylogenetically diverse reductive dehalogenase-homologous genes in deep subseafloor sedimentary metagenomes.</title>
        <authorList>
            <person name="Kawai M."/>
            <person name="Futagami T."/>
            <person name="Toyoda A."/>
            <person name="Takaki Y."/>
            <person name="Nishi S."/>
            <person name="Hori S."/>
            <person name="Arai W."/>
            <person name="Tsubouchi T."/>
            <person name="Morono Y."/>
            <person name="Uchiyama I."/>
            <person name="Ito T."/>
            <person name="Fujiyama A."/>
            <person name="Inagaki F."/>
            <person name="Takami H."/>
        </authorList>
    </citation>
    <scope>NUCLEOTIDE SEQUENCE</scope>
    <source>
        <strain evidence="2">Expedition CK06-06</strain>
    </source>
</reference>
<sequence length="75" mass="8247">MFPVINAFRCNGCGICVTRCPAQIMGLVNGKAAYLQVLCEECGICAEVCPVNGIYLELPKFHGVAEVHEAYHFKR</sequence>
<dbReference type="Gene3D" id="3.30.70.20">
    <property type="match status" value="1"/>
</dbReference>
<evidence type="ECO:0000259" key="1">
    <source>
        <dbReference type="PROSITE" id="PS51379"/>
    </source>
</evidence>
<dbReference type="InterPro" id="IPR017896">
    <property type="entry name" value="4Fe4S_Fe-S-bd"/>
</dbReference>
<dbReference type="InterPro" id="IPR017900">
    <property type="entry name" value="4Fe4S_Fe_S_CS"/>
</dbReference>
<evidence type="ECO:0000313" key="2">
    <source>
        <dbReference type="EMBL" id="GAF99430.1"/>
    </source>
</evidence>
<dbReference type="Pfam" id="PF13187">
    <property type="entry name" value="Fer4_9"/>
    <property type="match status" value="1"/>
</dbReference>
<comment type="caution">
    <text evidence="2">The sequence shown here is derived from an EMBL/GenBank/DDBJ whole genome shotgun (WGS) entry which is preliminary data.</text>
</comment>
<feature type="domain" description="4Fe-4S ferredoxin-type" evidence="1">
    <location>
        <begin position="31"/>
        <end position="59"/>
    </location>
</feature>
<dbReference type="EMBL" id="BARS01011194">
    <property type="protein sequence ID" value="GAF99430.1"/>
    <property type="molecule type" value="Genomic_DNA"/>
</dbReference>